<accession>A0AAV7WAQ2</accession>
<comment type="caution">
    <text evidence="1">The sequence shown here is derived from an EMBL/GenBank/DDBJ whole genome shotgun (WGS) entry which is preliminary data.</text>
</comment>
<reference evidence="1" key="1">
    <citation type="journal article" date="2022" name="bioRxiv">
        <title>Sequencing and chromosome-scale assembly of the giantPleurodeles waltlgenome.</title>
        <authorList>
            <person name="Brown T."/>
            <person name="Elewa A."/>
            <person name="Iarovenko S."/>
            <person name="Subramanian E."/>
            <person name="Araus A.J."/>
            <person name="Petzold A."/>
            <person name="Susuki M."/>
            <person name="Suzuki K.-i.T."/>
            <person name="Hayashi T."/>
            <person name="Toyoda A."/>
            <person name="Oliveira C."/>
            <person name="Osipova E."/>
            <person name="Leigh N.D."/>
            <person name="Simon A."/>
            <person name="Yun M.H."/>
        </authorList>
    </citation>
    <scope>NUCLEOTIDE SEQUENCE</scope>
    <source>
        <strain evidence="1">20211129_DDA</strain>
        <tissue evidence="1">Liver</tissue>
    </source>
</reference>
<sequence>MGASGIVFHESTPKDARDAVRCAWCRGTIIWEGMACLLSHKEHVSTIETRQLHYQGQFTKVDSSMGKNVLQTVWIQKGNAFYKGKRWGEHGGCLQRSALKHLLVPRHQAHRTASLASLGVDS</sequence>
<proteinExistence type="predicted"/>
<evidence type="ECO:0000313" key="1">
    <source>
        <dbReference type="EMBL" id="KAJ1209672.1"/>
    </source>
</evidence>
<protein>
    <submittedName>
        <fullName evidence="1">Uncharacterized protein</fullName>
    </submittedName>
</protein>
<keyword evidence="2" id="KW-1185">Reference proteome</keyword>
<dbReference type="AlphaFoldDB" id="A0AAV7WAQ2"/>
<gene>
    <name evidence="1" type="ORF">NDU88_005045</name>
</gene>
<dbReference type="Proteomes" id="UP001066276">
    <property type="component" value="Chromosome 1_2"/>
</dbReference>
<organism evidence="1 2">
    <name type="scientific">Pleurodeles waltl</name>
    <name type="common">Iberian ribbed newt</name>
    <dbReference type="NCBI Taxonomy" id="8319"/>
    <lineage>
        <taxon>Eukaryota</taxon>
        <taxon>Metazoa</taxon>
        <taxon>Chordata</taxon>
        <taxon>Craniata</taxon>
        <taxon>Vertebrata</taxon>
        <taxon>Euteleostomi</taxon>
        <taxon>Amphibia</taxon>
        <taxon>Batrachia</taxon>
        <taxon>Caudata</taxon>
        <taxon>Salamandroidea</taxon>
        <taxon>Salamandridae</taxon>
        <taxon>Pleurodelinae</taxon>
        <taxon>Pleurodeles</taxon>
    </lineage>
</organism>
<name>A0AAV7WAQ2_PLEWA</name>
<evidence type="ECO:0000313" key="2">
    <source>
        <dbReference type="Proteomes" id="UP001066276"/>
    </source>
</evidence>
<dbReference type="EMBL" id="JANPWB010000002">
    <property type="protein sequence ID" value="KAJ1209672.1"/>
    <property type="molecule type" value="Genomic_DNA"/>
</dbReference>